<proteinExistence type="predicted"/>
<feature type="coiled-coil region" evidence="5">
    <location>
        <begin position="9"/>
        <end position="36"/>
    </location>
</feature>
<dbReference type="Proteomes" id="UP000249293">
    <property type="component" value="Chromosome 4"/>
</dbReference>
<dbReference type="PANTHER" id="PTHR46156:SF1">
    <property type="entry name" value="ZINC FINGER CCCH DOMAIN-CONTAINING PROTEIN 3"/>
    <property type="match status" value="1"/>
</dbReference>
<dbReference type="PANTHER" id="PTHR46156">
    <property type="entry name" value="CCCH ZINGC FINGER"/>
    <property type="match status" value="1"/>
</dbReference>
<sequence length="367" mass="42568">MWSQRTEEEEILGNEMQKLQNQIEQQKKLLNQMLKVKQSKMENQKMRLAQLSSLVKNQRIKETGENAKISKPQKKKTAMQRMNPTHQPLITTLMKHILKNRKKYYYKNRYFFNGYKFVLIDNGTALALVSTHHELTGKPVTDAISLPLFIVYSRRTYVKTPSGTFTLDGPDKIKLKKSNTIDNCIFFTRSGCCTKQVCPFKHDPQRKSLCPSLIKHGFECKNKNCHYSHTPTQFNSPSCKFYQIKQCNKENCIFTHKLENEKSPICREFAYNGYCDDGISCKFTHSFQCPELKEYGRCLLGTKCSCIHHEDNKTKNSLRNKDNDKVIQIVYDKNSESDDSCSGSDDNVELIVEPLDTLEGNSDYVRF</sequence>
<dbReference type="SMART" id="SM00356">
    <property type="entry name" value="ZnF_C3H1"/>
    <property type="match status" value="4"/>
</dbReference>
<feature type="domain" description="C3H1-type" evidence="6">
    <location>
        <begin position="204"/>
        <end position="232"/>
    </location>
</feature>
<gene>
    <name evidence="7" type="ORF">C5L36_0D05440</name>
</gene>
<feature type="zinc finger region" description="C3H1-type" evidence="4">
    <location>
        <begin position="260"/>
        <end position="288"/>
    </location>
</feature>
<dbReference type="GO" id="GO:0008270">
    <property type="term" value="F:zinc ion binding"/>
    <property type="evidence" value="ECO:0007669"/>
    <property type="project" value="UniProtKB-KW"/>
</dbReference>
<evidence type="ECO:0000256" key="3">
    <source>
        <dbReference type="ARBA" id="ARBA00022833"/>
    </source>
</evidence>
<organism evidence="7 8">
    <name type="scientific">Pichia kudriavzevii</name>
    <name type="common">Yeast</name>
    <name type="synonym">Issatchenkia orientalis</name>
    <dbReference type="NCBI Taxonomy" id="4909"/>
    <lineage>
        <taxon>Eukaryota</taxon>
        <taxon>Fungi</taxon>
        <taxon>Dikarya</taxon>
        <taxon>Ascomycota</taxon>
        <taxon>Saccharomycotina</taxon>
        <taxon>Pichiomycetes</taxon>
        <taxon>Pichiales</taxon>
        <taxon>Pichiaceae</taxon>
        <taxon>Pichia</taxon>
    </lineage>
</organism>
<dbReference type="InterPro" id="IPR036855">
    <property type="entry name" value="Znf_CCCH_sf"/>
</dbReference>
<keyword evidence="3 4" id="KW-0862">Zinc</keyword>
<evidence type="ECO:0000313" key="8">
    <source>
        <dbReference type="Proteomes" id="UP000249293"/>
    </source>
</evidence>
<feature type="domain" description="C3H1-type" evidence="6">
    <location>
        <begin position="260"/>
        <end position="288"/>
    </location>
</feature>
<dbReference type="Pfam" id="PF00642">
    <property type="entry name" value="zf-CCCH"/>
    <property type="match status" value="1"/>
</dbReference>
<keyword evidence="1 4" id="KW-0479">Metal-binding</keyword>
<dbReference type="AlphaFoldDB" id="A0A2U9R8W7"/>
<evidence type="ECO:0000256" key="2">
    <source>
        <dbReference type="ARBA" id="ARBA00022771"/>
    </source>
</evidence>
<dbReference type="Gene3D" id="4.10.1000.10">
    <property type="entry name" value="Zinc finger, CCCH-type"/>
    <property type="match status" value="2"/>
</dbReference>
<name>A0A2U9R8W7_PICKU</name>
<dbReference type="OrthoDB" id="410307at2759"/>
<dbReference type="SUPFAM" id="SSF90229">
    <property type="entry name" value="CCCH zinc finger"/>
    <property type="match status" value="1"/>
</dbReference>
<evidence type="ECO:0000256" key="4">
    <source>
        <dbReference type="PROSITE-ProRule" id="PRU00723"/>
    </source>
</evidence>
<accession>A0A2U9R8W7</accession>
<keyword evidence="8" id="KW-1185">Reference proteome</keyword>
<keyword evidence="2 4" id="KW-0863">Zinc-finger</keyword>
<reference evidence="7 8" key="1">
    <citation type="submission" date="2018-06" db="EMBL/GenBank/DDBJ databases">
        <title>Population genomics shows no distinction between pathogenic Candida krusei and environmental Pichia kudriavzevii: One species, four names.</title>
        <authorList>
            <person name="Douglass A.P."/>
            <person name="Offei B."/>
            <person name="Braun-Galleani S."/>
            <person name="Coughlan A.Y."/>
            <person name="Martos A."/>
            <person name="Ortiz-Merino R.A."/>
            <person name="Byrne K.P."/>
            <person name="Wolfe K.H."/>
        </authorList>
    </citation>
    <scope>NUCLEOTIDE SEQUENCE [LARGE SCALE GENOMIC DNA]</scope>
    <source>
        <strain evidence="7 8">CBS573</strain>
    </source>
</reference>
<feature type="zinc finger region" description="C3H1-type" evidence="4">
    <location>
        <begin position="233"/>
        <end position="259"/>
    </location>
</feature>
<dbReference type="VEuPathDB" id="FungiDB:C5L36_0D05440"/>
<dbReference type="EMBL" id="CP028776">
    <property type="protein sequence ID" value="AWU77817.1"/>
    <property type="molecule type" value="Genomic_DNA"/>
</dbReference>
<protein>
    <recommendedName>
        <fullName evidence="6">C3H1-type domain-containing protein</fullName>
    </recommendedName>
</protein>
<feature type="zinc finger region" description="C3H1-type" evidence="4">
    <location>
        <begin position="204"/>
        <end position="232"/>
    </location>
</feature>
<keyword evidence="5" id="KW-0175">Coiled coil</keyword>
<evidence type="ECO:0000256" key="5">
    <source>
        <dbReference type="SAM" id="Coils"/>
    </source>
</evidence>
<dbReference type="KEGG" id="pkz:C5L36_0D05440"/>
<dbReference type="PROSITE" id="PS50103">
    <property type="entry name" value="ZF_C3H1"/>
    <property type="match status" value="3"/>
</dbReference>
<dbReference type="InterPro" id="IPR000571">
    <property type="entry name" value="Znf_CCCH"/>
</dbReference>
<evidence type="ECO:0000256" key="1">
    <source>
        <dbReference type="ARBA" id="ARBA00022723"/>
    </source>
</evidence>
<dbReference type="GeneID" id="40385646"/>
<dbReference type="RefSeq" id="XP_029323294.1">
    <property type="nucleotide sequence ID" value="XM_029467434.1"/>
</dbReference>
<feature type="domain" description="C3H1-type" evidence="6">
    <location>
        <begin position="233"/>
        <end position="259"/>
    </location>
</feature>
<evidence type="ECO:0000259" key="6">
    <source>
        <dbReference type="PROSITE" id="PS50103"/>
    </source>
</evidence>
<dbReference type="GO" id="GO:0005634">
    <property type="term" value="C:nucleus"/>
    <property type="evidence" value="ECO:0007669"/>
    <property type="project" value="TreeGrafter"/>
</dbReference>
<dbReference type="STRING" id="4909.A0A2U9R8W7"/>
<evidence type="ECO:0000313" key="7">
    <source>
        <dbReference type="EMBL" id="AWU77817.1"/>
    </source>
</evidence>